<evidence type="ECO:0000313" key="1">
    <source>
        <dbReference type="EMBL" id="QJD96992.1"/>
    </source>
</evidence>
<gene>
    <name evidence="1" type="ORF">HH214_14495</name>
</gene>
<dbReference type="EMBL" id="CP051682">
    <property type="protein sequence ID" value="QJD96992.1"/>
    <property type="molecule type" value="Genomic_DNA"/>
</dbReference>
<dbReference type="RefSeq" id="WP_169608791.1">
    <property type="nucleotide sequence ID" value="NZ_CP051682.1"/>
</dbReference>
<proteinExistence type="predicted"/>
<protein>
    <submittedName>
        <fullName evidence="1">Uncharacterized protein</fullName>
    </submittedName>
</protein>
<organism evidence="1 2">
    <name type="scientific">Mucilaginibacter robiniae</name>
    <dbReference type="NCBI Taxonomy" id="2728022"/>
    <lineage>
        <taxon>Bacteria</taxon>
        <taxon>Pseudomonadati</taxon>
        <taxon>Bacteroidota</taxon>
        <taxon>Sphingobacteriia</taxon>
        <taxon>Sphingobacteriales</taxon>
        <taxon>Sphingobacteriaceae</taxon>
        <taxon>Mucilaginibacter</taxon>
    </lineage>
</organism>
<dbReference type="KEGG" id="mrob:HH214_14495"/>
<accession>A0A7L5E0U5</accession>
<reference evidence="1 2" key="1">
    <citation type="submission" date="2020-04" db="EMBL/GenBank/DDBJ databases">
        <title>Genome sequencing of novel species.</title>
        <authorList>
            <person name="Heo J."/>
            <person name="Kim S.-J."/>
            <person name="Kim J.-S."/>
            <person name="Hong S.-B."/>
            <person name="Kwon S.-W."/>
        </authorList>
    </citation>
    <scope>NUCLEOTIDE SEQUENCE [LARGE SCALE GENOMIC DNA]</scope>
    <source>
        <strain evidence="1 2">F39-2</strain>
    </source>
</reference>
<dbReference type="Proteomes" id="UP000503278">
    <property type="component" value="Chromosome"/>
</dbReference>
<evidence type="ECO:0000313" key="2">
    <source>
        <dbReference type="Proteomes" id="UP000503278"/>
    </source>
</evidence>
<keyword evidence="2" id="KW-1185">Reference proteome</keyword>
<name>A0A7L5E0U5_9SPHI</name>
<dbReference type="AlphaFoldDB" id="A0A7L5E0U5"/>
<sequence length="446" mass="46338">MSAASFAFTRGTLGLTGTGALPKVTLKASQTSFTYTPASGLPSTTTNTVLANVVTAAITDVSGSDKVTGLLSSILSASHPIVPTTSEQSIFDGLASVSLNLFGTDRPVTVQYSISTVGISQLLKAAGTYTLPLVYTSYGALGGVNSTANVSLTIQVSAFTIINGLADVPRLKFTQAADYINGPQSVPVQHSFNVTSTIPYTVKLKTGYSTFADQNGINQPGMLVSHIKTQAGSSGGHVTAISALATTDNIVLTGNSALQITESTMYSMSAQYTSAYLNAGTYNTPVVFTMSNSVGQTQSINTNLYIDVSPIAQLGINGPVDLSFLTADDYRNGIHTDLTNHLHVDKNSPYDIYVKAGGAYLQGNGTNISLSNLISIQPIVNSSAIPGAPHTIKLSTAYQAIITGGGPDINKNIGVRYAISAADAQKLLNKPAGTYSATIIYSFTAQ</sequence>